<evidence type="ECO:0000313" key="2">
    <source>
        <dbReference type="Proteomes" id="UP000321204"/>
    </source>
</evidence>
<keyword evidence="2" id="KW-1185">Reference proteome</keyword>
<dbReference type="OrthoDB" id="673593at2"/>
<evidence type="ECO:0000313" key="1">
    <source>
        <dbReference type="EMBL" id="QEC55631.1"/>
    </source>
</evidence>
<protein>
    <submittedName>
        <fullName evidence="1">Uncharacterized protein</fullName>
    </submittedName>
</protein>
<reference evidence="1 2" key="1">
    <citation type="journal article" date="2015" name="Int. J. Syst. Evol. Microbiol.">
        <title>Flavisolibacter ginsenosidimutans sp. nov., with ginsenoside-converting activity isolated from soil used for cultivating ginseng.</title>
        <authorList>
            <person name="Zhao Y."/>
            <person name="Liu Q."/>
            <person name="Kang M.S."/>
            <person name="Jin F."/>
            <person name="Yu H."/>
            <person name="Im W.T."/>
        </authorList>
    </citation>
    <scope>NUCLEOTIDE SEQUENCE [LARGE SCALE GENOMIC DNA]</scope>
    <source>
        <strain evidence="1 2">Gsoil 636</strain>
    </source>
</reference>
<dbReference type="KEGG" id="fgg:FSB75_06875"/>
<dbReference type="AlphaFoldDB" id="A0A5B8UG37"/>
<dbReference type="EMBL" id="CP042433">
    <property type="protein sequence ID" value="QEC55631.1"/>
    <property type="molecule type" value="Genomic_DNA"/>
</dbReference>
<sequence length="90" mass="10339">MSIHFSKIIKAGDRNREFNFTRTHRDGTRYNVNVPDERGNRIFFTMQQEGSSWKIIMDILPPWVLAAEEELGAAIEEETRATLAKDGKGK</sequence>
<proteinExistence type="predicted"/>
<gene>
    <name evidence="1" type="ORF">FSB75_06875</name>
</gene>
<name>A0A5B8UG37_9BACT</name>
<accession>A0A5B8UG37</accession>
<organism evidence="1 2">
    <name type="scientific">Flavisolibacter ginsenosidimutans</name>
    <dbReference type="NCBI Taxonomy" id="661481"/>
    <lineage>
        <taxon>Bacteria</taxon>
        <taxon>Pseudomonadati</taxon>
        <taxon>Bacteroidota</taxon>
        <taxon>Chitinophagia</taxon>
        <taxon>Chitinophagales</taxon>
        <taxon>Chitinophagaceae</taxon>
        <taxon>Flavisolibacter</taxon>
    </lineage>
</organism>
<dbReference type="RefSeq" id="WP_146784694.1">
    <property type="nucleotide sequence ID" value="NZ_BAABIO010000002.1"/>
</dbReference>
<dbReference type="Proteomes" id="UP000321204">
    <property type="component" value="Chromosome"/>
</dbReference>